<evidence type="ECO:0000256" key="11">
    <source>
        <dbReference type="ARBA" id="ARBA00023242"/>
    </source>
</evidence>
<evidence type="ECO:0000256" key="9">
    <source>
        <dbReference type="ARBA" id="ARBA00022895"/>
    </source>
</evidence>
<dbReference type="PANTHER" id="PTHR12066:SF0">
    <property type="entry name" value="TELOMERASE REVERSE TRANSCRIPTASE"/>
    <property type="match status" value="1"/>
</dbReference>
<evidence type="ECO:0000256" key="16">
    <source>
        <dbReference type="SAM" id="MobiDB-lite"/>
    </source>
</evidence>
<keyword evidence="8 15" id="KW-0460">Magnesium</keyword>
<accession>A0AA97L4A9</accession>
<evidence type="ECO:0000256" key="7">
    <source>
        <dbReference type="ARBA" id="ARBA00022723"/>
    </source>
</evidence>
<dbReference type="Gene3D" id="1.10.357.90">
    <property type="match status" value="1"/>
</dbReference>
<dbReference type="Gene3D" id="3.30.70.2630">
    <property type="match status" value="1"/>
</dbReference>
<evidence type="ECO:0000256" key="4">
    <source>
        <dbReference type="ARBA" id="ARBA00022454"/>
    </source>
</evidence>
<dbReference type="GeneID" id="129333888"/>
<evidence type="ECO:0000313" key="19">
    <source>
        <dbReference type="RefSeq" id="XP_054841804.1"/>
    </source>
</evidence>
<dbReference type="InterPro" id="IPR049139">
    <property type="entry name" value="TERT_C"/>
</dbReference>
<dbReference type="Proteomes" id="UP001190640">
    <property type="component" value="Chromosome 7"/>
</dbReference>
<sequence length="1339" mass="151341">MCKMEEPGGLLSPVLEARGRNSRTLEQRGRRGAAAPGEGAGRAGGLERRGRWRWRALLRRCYAEVLPLGGLVRRLQGGARGRPEPLVQDWDPPCYRRLVSRCAVGLPAGCQAPPEQLSFQQFSSPRDVVERIIQRICEKSKKNVLAFGYALLDETKRPLPGMPALCRYLPNSTTETICQSVLWETVLSRVGDEVMMYLLEHCALFVLVPPSCCYQICGQPIYELTSGTSVPSPLFLRQRYSRPTHNILSGYLQGRRWSRQHYLGKAKWRKHTSGRPRWGPQEGLDGDTLHSPGAAQNATKSNPVTMTSNCLASQPRPSQQSSFSTMLLKRKRKDCSEMNAKRMKITPGNEGLEEQTRDPYPTECKNQLGGDGDSNAAGGSTRPCLADQLIPTKYIPQKPDYGARDYGAPFVVLSGKTVTQGSKTETLAKSSTEAKVGAGVRRASPMQKVTVKNHNTEKCLTKHTSNSVGVPSDKIRPAGEIKMRDLLYSCQPRKERLRKWFVLNRLKRNRAGGQLLVEAVFLSSQAPKQPPDPRPPSSNRRKKRLPKRYWQMGGLFQELLQNHARCPYPAVLKRNCPVWALDQIGVRKPGESLAWTRRASSEDCLRGASGGFSPSPQTSGVSSRIRENIESCQESEEPVPGCVSRADVLALLKQSSSHWQVYTFVRECLERVVPAALWGSNRNKCRFYKNVKKFISLGKLATFSLRELMWKMRVNDCAWLRLTKGSGRSIPATEHRFREDLLSRFLYWLMDSYVAELLRSFFYITETMFQKNLLFFYRKAIWSKLQTVGVRSHLGKVRLRALLKEEIESLQKKKCVPLAAKLRFIPKTNGLRPVVKLSSVVGAENFCKKSRDKKVQYFNTQLKNLFSVLKYEHMKNPSLLGSSVFGKDDIYAVWKKFVLKILESSPQMPAFYFVKADVTGAYDTIPHNKLVGVILQILAPDNKTSYCIRRYAVIIRTRNGQIRKYYRRHVSTGKDFIPDMELFVHHLQESTSLRNAVIVEQSITLKERRSNLREVFLQLIHNSILKIENRYYVQCCGIPQGSILSTLFCNLCYGDMENKLLCGVQEDGVLMRLTDDFLLVTPHLAKAKAFLRALATGIPEYGFTINPAKTIVNFPLDEDMPGYAEFKQLPAHSIIPWCGLLIDTQTLEVYCDYSSYAGTSIRASLAFNCSSNAGVSMRNKLLAVLQLKCHHLFLDLQINSLRTVCINVYKIFLLQAYRFHACVLQLPFNQQIKNNPRFFLRVIADTASCCFSILKAKNAGIPFSTTGPSAPLTCEATQWLCYHAFSVKLGSHTVIYKCLLMPLRQCKIRLLQKIPEATMQLLQKVTDPSLCEDFKAILD</sequence>
<feature type="domain" description="Reverse transcriptase" evidence="17">
    <location>
        <begin position="806"/>
        <end position="1142"/>
    </location>
</feature>
<evidence type="ECO:0000256" key="3">
    <source>
        <dbReference type="ARBA" id="ARBA00016182"/>
    </source>
</evidence>
<dbReference type="FunFam" id="1.10.357.90:FF:000001">
    <property type="entry name" value="Telomerase reverse transcriptase"/>
    <property type="match status" value="1"/>
</dbReference>
<evidence type="ECO:0000256" key="8">
    <source>
        <dbReference type="ARBA" id="ARBA00022842"/>
    </source>
</evidence>
<dbReference type="PANTHER" id="PTHR12066">
    <property type="entry name" value="TELOMERASE REVERSE TRANSCRIPTASE"/>
    <property type="match status" value="1"/>
</dbReference>
<evidence type="ECO:0000256" key="10">
    <source>
        <dbReference type="ARBA" id="ARBA00022918"/>
    </source>
</evidence>
<feature type="region of interest" description="Disordered" evidence="16">
    <location>
        <begin position="522"/>
        <end position="545"/>
    </location>
</feature>
<gene>
    <name evidence="19" type="primary">TERT</name>
</gene>
<dbReference type="GO" id="GO:0007004">
    <property type="term" value="P:telomere maintenance via telomerase"/>
    <property type="evidence" value="ECO:0007669"/>
    <property type="project" value="TreeGrafter"/>
</dbReference>
<dbReference type="GO" id="GO:0003720">
    <property type="term" value="F:telomerase activity"/>
    <property type="evidence" value="ECO:0007669"/>
    <property type="project" value="InterPro"/>
</dbReference>
<dbReference type="FunFam" id="3.30.70.2630:FF:000001">
    <property type="entry name" value="Telomerase reverse transcriptase"/>
    <property type="match status" value="1"/>
</dbReference>
<dbReference type="CTD" id="7015"/>
<keyword evidence="4 15" id="KW-0158">Chromosome</keyword>
<feature type="compositionally biased region" description="Basic and acidic residues" evidence="16">
    <location>
        <begin position="18"/>
        <end position="29"/>
    </location>
</feature>
<dbReference type="GO" id="GO:0070034">
    <property type="term" value="F:telomerase RNA binding"/>
    <property type="evidence" value="ECO:0007669"/>
    <property type="project" value="TreeGrafter"/>
</dbReference>
<organism evidence="18 19">
    <name type="scientific">Eublepharis macularius</name>
    <name type="common">Leopard gecko</name>
    <name type="synonym">Cyrtodactylus macularius</name>
    <dbReference type="NCBI Taxonomy" id="481883"/>
    <lineage>
        <taxon>Eukaryota</taxon>
        <taxon>Metazoa</taxon>
        <taxon>Chordata</taxon>
        <taxon>Craniata</taxon>
        <taxon>Vertebrata</taxon>
        <taxon>Euteleostomi</taxon>
        <taxon>Lepidosauria</taxon>
        <taxon>Squamata</taxon>
        <taxon>Bifurcata</taxon>
        <taxon>Gekkota</taxon>
        <taxon>Eublepharidae</taxon>
        <taxon>Eublepharinae</taxon>
        <taxon>Eublepharis</taxon>
    </lineage>
</organism>
<dbReference type="SUPFAM" id="SSF56672">
    <property type="entry name" value="DNA/RNA polymerases"/>
    <property type="match status" value="1"/>
</dbReference>
<dbReference type="GO" id="GO:0000781">
    <property type="term" value="C:chromosome, telomeric region"/>
    <property type="evidence" value="ECO:0007669"/>
    <property type="project" value="UniProtKB-SubCell"/>
</dbReference>
<keyword evidence="11 15" id="KW-0539">Nucleus</keyword>
<feature type="compositionally biased region" description="Low complexity" evidence="16">
    <location>
        <begin position="313"/>
        <end position="324"/>
    </location>
</feature>
<dbReference type="SMART" id="SM00975">
    <property type="entry name" value="Telomerase_RBD"/>
    <property type="match status" value="1"/>
</dbReference>
<dbReference type="InterPro" id="IPR000477">
    <property type="entry name" value="RT_dom"/>
</dbReference>
<evidence type="ECO:0000256" key="12">
    <source>
        <dbReference type="ARBA" id="ARBA00023274"/>
    </source>
</evidence>
<feature type="region of interest" description="Disordered" evidence="16">
    <location>
        <begin position="347"/>
        <end position="379"/>
    </location>
</feature>
<comment type="similarity">
    <text evidence="1 15">Belongs to the reverse transcriptase family. Telomerase subfamily.</text>
</comment>
<proteinExistence type="inferred from homology"/>
<comment type="catalytic activity">
    <reaction evidence="14 15">
        <text>DNA(n) + a 2'-deoxyribonucleoside 5'-triphosphate = DNA(n+1) + diphosphate</text>
        <dbReference type="Rhea" id="RHEA:22508"/>
        <dbReference type="Rhea" id="RHEA-COMP:17339"/>
        <dbReference type="Rhea" id="RHEA-COMP:17340"/>
        <dbReference type="ChEBI" id="CHEBI:33019"/>
        <dbReference type="ChEBI" id="CHEBI:61560"/>
        <dbReference type="ChEBI" id="CHEBI:173112"/>
        <dbReference type="EC" id="2.7.7.49"/>
    </reaction>
</comment>
<keyword evidence="9 15" id="KW-0779">Telomere</keyword>
<name>A0AA97L4A9_EUBMA</name>
<evidence type="ECO:0000256" key="13">
    <source>
        <dbReference type="ARBA" id="ARBA00032044"/>
    </source>
</evidence>
<dbReference type="Gene3D" id="1.10.132.70">
    <property type="match status" value="1"/>
</dbReference>
<reference evidence="19" key="1">
    <citation type="submission" date="2025-08" db="UniProtKB">
        <authorList>
            <consortium name="RefSeq"/>
        </authorList>
    </citation>
    <scope>IDENTIFICATION</scope>
    <source>
        <tissue evidence="19">Blood</tissue>
    </source>
</reference>
<keyword evidence="7 15" id="KW-0479">Metal-binding</keyword>
<evidence type="ECO:0000256" key="15">
    <source>
        <dbReference type="RuleBase" id="RU365061"/>
    </source>
</evidence>
<keyword evidence="10 15" id="KW-0695">RNA-directed DNA polymerase</keyword>
<dbReference type="RefSeq" id="XP_054841804.1">
    <property type="nucleotide sequence ID" value="XM_054985829.1"/>
</dbReference>
<dbReference type="InterPro" id="IPR043502">
    <property type="entry name" value="DNA/RNA_pol_sf"/>
</dbReference>
<dbReference type="GO" id="GO:0000333">
    <property type="term" value="C:telomerase catalytic core complex"/>
    <property type="evidence" value="ECO:0007669"/>
    <property type="project" value="TreeGrafter"/>
</dbReference>
<dbReference type="EC" id="2.7.7.49" evidence="2 15"/>
<dbReference type="Pfam" id="PF00078">
    <property type="entry name" value="RVT_1"/>
    <property type="match status" value="1"/>
</dbReference>
<feature type="region of interest" description="Disordered" evidence="16">
    <location>
        <begin position="18"/>
        <end position="45"/>
    </location>
</feature>
<keyword evidence="5 15" id="KW-0808">Transferase</keyword>
<evidence type="ECO:0000256" key="5">
    <source>
        <dbReference type="ARBA" id="ARBA00022679"/>
    </source>
</evidence>
<dbReference type="CDD" id="cd01648">
    <property type="entry name" value="TERT"/>
    <property type="match status" value="1"/>
</dbReference>
<evidence type="ECO:0000259" key="17">
    <source>
        <dbReference type="PROSITE" id="PS50878"/>
    </source>
</evidence>
<feature type="compositionally biased region" description="Polar residues" evidence="16">
    <location>
        <begin position="294"/>
        <end position="312"/>
    </location>
</feature>
<evidence type="ECO:0000256" key="1">
    <source>
        <dbReference type="ARBA" id="ARBA00008001"/>
    </source>
</evidence>
<evidence type="ECO:0000256" key="6">
    <source>
        <dbReference type="ARBA" id="ARBA00022695"/>
    </source>
</evidence>
<comment type="subcellular location">
    <subcellularLocation>
        <location evidence="15">Nucleus</location>
    </subcellularLocation>
    <subcellularLocation>
        <location evidence="15">Chromosome</location>
        <location evidence="15">Telomere</location>
    </subcellularLocation>
</comment>
<evidence type="ECO:0000256" key="2">
    <source>
        <dbReference type="ARBA" id="ARBA00012493"/>
    </source>
</evidence>
<dbReference type="Pfam" id="PF12009">
    <property type="entry name" value="Telomerase_RBD"/>
    <property type="match status" value="1"/>
</dbReference>
<dbReference type="KEGG" id="emc:129333888"/>
<dbReference type="GO" id="GO:0046872">
    <property type="term" value="F:metal ion binding"/>
    <property type="evidence" value="ECO:0007669"/>
    <property type="project" value="UniProtKB-KW"/>
</dbReference>
<keyword evidence="6 15" id="KW-0548">Nucleotidyltransferase</keyword>
<dbReference type="Pfam" id="PF21399">
    <property type="entry name" value="TERT_C"/>
    <property type="match status" value="1"/>
</dbReference>
<evidence type="ECO:0000313" key="18">
    <source>
        <dbReference type="Proteomes" id="UP001190640"/>
    </source>
</evidence>
<dbReference type="GO" id="GO:0042162">
    <property type="term" value="F:telomeric DNA binding"/>
    <property type="evidence" value="ECO:0007669"/>
    <property type="project" value="TreeGrafter"/>
</dbReference>
<protein>
    <recommendedName>
        <fullName evidence="3 15">Telomerase reverse transcriptase</fullName>
        <ecNumber evidence="2 15">2.7.7.49</ecNumber>
    </recommendedName>
    <alternativeName>
        <fullName evidence="13 15">Telomerase catalytic subunit</fullName>
    </alternativeName>
</protein>
<dbReference type="PROSITE" id="PS50878">
    <property type="entry name" value="RT_POL"/>
    <property type="match status" value="1"/>
</dbReference>
<keyword evidence="18" id="KW-1185">Reference proteome</keyword>
<dbReference type="InterPro" id="IPR021891">
    <property type="entry name" value="Telomerase_RBD"/>
</dbReference>
<dbReference type="InterPro" id="IPR003545">
    <property type="entry name" value="Telomerase_RT"/>
</dbReference>
<feature type="region of interest" description="Disordered" evidence="16">
    <location>
        <begin position="268"/>
        <end position="324"/>
    </location>
</feature>
<comment type="function">
    <text evidence="15">Telomerase is a ribonucleoprotein enzyme essential for the replication of chromosome termini in most eukaryotes. It elongates telomeres. It is a reverse transcriptase that adds simple sequence repeats to chromosome ends by copying a template sequence within the RNA component of the enzyme.</text>
</comment>
<dbReference type="PRINTS" id="PR01365">
    <property type="entry name" value="TELOMERASERT"/>
</dbReference>
<keyword evidence="12" id="KW-0687">Ribonucleoprotein</keyword>
<evidence type="ECO:0000256" key="14">
    <source>
        <dbReference type="ARBA" id="ARBA00048173"/>
    </source>
</evidence>